<keyword evidence="3" id="KW-1185">Reference proteome</keyword>
<dbReference type="EMBL" id="AZGZ01000012">
    <property type="protein sequence ID" value="KZZ91874.1"/>
    <property type="molecule type" value="Genomic_DNA"/>
</dbReference>
<reference evidence="2 3" key="1">
    <citation type="journal article" date="2016" name="Genome Biol. Evol.">
        <title>Divergent and convergent evolution of fungal pathogenicity.</title>
        <authorList>
            <person name="Shang Y."/>
            <person name="Xiao G."/>
            <person name="Zheng P."/>
            <person name="Cen K."/>
            <person name="Zhan S."/>
            <person name="Wang C."/>
        </authorList>
    </citation>
    <scope>NUCLEOTIDE SEQUENCE [LARGE SCALE GENOMIC DNA]</scope>
    <source>
        <strain evidence="2 3">ARSEF 7405</strain>
    </source>
</reference>
<dbReference type="PANTHER" id="PTHR28230">
    <property type="entry name" value="CHROMOSOME 1, WHOLE GENOME SHOTGUN SEQUENCE"/>
    <property type="match status" value="1"/>
</dbReference>
<dbReference type="Proteomes" id="UP000242877">
    <property type="component" value="Unassembled WGS sequence"/>
</dbReference>
<evidence type="ECO:0000256" key="1">
    <source>
        <dbReference type="SAM" id="MobiDB-lite"/>
    </source>
</evidence>
<dbReference type="OrthoDB" id="5555533at2759"/>
<evidence type="ECO:0000313" key="2">
    <source>
        <dbReference type="EMBL" id="KZZ91874.1"/>
    </source>
</evidence>
<feature type="compositionally biased region" description="Low complexity" evidence="1">
    <location>
        <begin position="12"/>
        <end position="27"/>
    </location>
</feature>
<organism evidence="2 3">
    <name type="scientific">Ascosphaera apis ARSEF 7405</name>
    <dbReference type="NCBI Taxonomy" id="392613"/>
    <lineage>
        <taxon>Eukaryota</taxon>
        <taxon>Fungi</taxon>
        <taxon>Dikarya</taxon>
        <taxon>Ascomycota</taxon>
        <taxon>Pezizomycotina</taxon>
        <taxon>Eurotiomycetes</taxon>
        <taxon>Eurotiomycetidae</taxon>
        <taxon>Onygenales</taxon>
        <taxon>Ascosphaeraceae</taxon>
        <taxon>Ascosphaera</taxon>
    </lineage>
</organism>
<dbReference type="PANTHER" id="PTHR28230:SF1">
    <property type="entry name" value="MITOCHONDRIAL IMPORT PROTEIN 2"/>
    <property type="match status" value="1"/>
</dbReference>
<gene>
    <name evidence="2" type="ORF">AAP_03093</name>
</gene>
<dbReference type="AlphaFoldDB" id="A0A167YXC3"/>
<evidence type="ECO:0000313" key="3">
    <source>
        <dbReference type="Proteomes" id="UP000242877"/>
    </source>
</evidence>
<dbReference type="GO" id="GO:0005741">
    <property type="term" value="C:mitochondrial outer membrane"/>
    <property type="evidence" value="ECO:0007669"/>
    <property type="project" value="TreeGrafter"/>
</dbReference>
<dbReference type="InterPro" id="IPR037652">
    <property type="entry name" value="Mim2"/>
</dbReference>
<sequence length="181" mass="20456">MTSSEEEQGRISPSGSSFSQSIASSPPQDIEEDMEEISSTHIGISAADETRRAHIEAVHLSQQEYYRSAGATLDDGFGDDDLGVNYSAYSYIDEEEEDDDDDDSDDDDFDDSDAEKEWNENIEQLQQLFNYALIPLVGKYLGRKCAYWGWDKFMQWKYPIEVHVRPQYSKATGLVKAASPL</sequence>
<dbReference type="Pfam" id="PF19117">
    <property type="entry name" value="Mim2"/>
    <property type="match status" value="1"/>
</dbReference>
<feature type="compositionally biased region" description="Acidic residues" evidence="1">
    <location>
        <begin position="93"/>
        <end position="114"/>
    </location>
</feature>
<proteinExistence type="predicted"/>
<name>A0A167YXC3_9EURO</name>
<dbReference type="GO" id="GO:0070096">
    <property type="term" value="P:mitochondrial outer membrane translocase complex assembly"/>
    <property type="evidence" value="ECO:0007669"/>
    <property type="project" value="InterPro"/>
</dbReference>
<dbReference type="VEuPathDB" id="FungiDB:AAP_03093"/>
<feature type="region of interest" description="Disordered" evidence="1">
    <location>
        <begin position="93"/>
        <end position="115"/>
    </location>
</feature>
<accession>A0A167YXC3</accession>
<protein>
    <submittedName>
        <fullName evidence="2">Uncharacterized protein</fullName>
    </submittedName>
</protein>
<dbReference type="GO" id="GO:0045040">
    <property type="term" value="P:protein insertion into mitochondrial outer membrane"/>
    <property type="evidence" value="ECO:0007669"/>
    <property type="project" value="InterPro"/>
</dbReference>
<comment type="caution">
    <text evidence="2">The sequence shown here is derived from an EMBL/GenBank/DDBJ whole genome shotgun (WGS) entry which is preliminary data.</text>
</comment>
<feature type="region of interest" description="Disordered" evidence="1">
    <location>
        <begin position="1"/>
        <end position="46"/>
    </location>
</feature>